<dbReference type="EMBL" id="MW601223">
    <property type="protein sequence ID" value="QTF82174.1"/>
    <property type="molecule type" value="Genomic_DNA"/>
</dbReference>
<dbReference type="Proteomes" id="UP000664925">
    <property type="component" value="Segment"/>
</dbReference>
<keyword evidence="2" id="KW-1185">Reference proteome</keyword>
<gene>
    <name evidence="1" type="primary">77</name>
    <name evidence="1" type="ORF">SEA_PRAIRIE_77</name>
</gene>
<protein>
    <submittedName>
        <fullName evidence="1">Uncharacterized protein</fullName>
    </submittedName>
</protein>
<evidence type="ECO:0000313" key="2">
    <source>
        <dbReference type="Proteomes" id="UP000664925"/>
    </source>
</evidence>
<evidence type="ECO:0000313" key="1">
    <source>
        <dbReference type="EMBL" id="QTF82174.1"/>
    </source>
</evidence>
<proteinExistence type="predicted"/>
<organism evidence="1 2">
    <name type="scientific">Arthrobacter phage Prairie</name>
    <dbReference type="NCBI Taxonomy" id="2816463"/>
    <lineage>
        <taxon>Viruses</taxon>
        <taxon>Duplodnaviria</taxon>
        <taxon>Heunggongvirae</taxon>
        <taxon>Uroviricota</taxon>
        <taxon>Caudoviricetes</taxon>
        <taxon>Berryhillviridae</taxon>
        <taxon>Lilmacvirus</taxon>
        <taxon>Lilmacvirus prairie</taxon>
    </lineage>
</organism>
<sequence>MDINGWISNLTKNTASARMNFPEDATDEEVLDATRRALSAELRAVDRGDEDRPELWALKGDRIDRDYASAGKSSARIRLHRIR</sequence>
<name>A0A8A5LUI0_9CAUD</name>
<reference evidence="1" key="1">
    <citation type="submission" date="2021-02" db="EMBL/GenBank/DDBJ databases">
        <authorList>
            <person name="Johnson B.J."/>
            <person name="Isenhart S.H."/>
            <person name="Brown D.K."/>
            <person name="Kleven A.S."/>
            <person name="Bohn B.R."/>
            <person name="Martinez L.A."/>
            <person name="Garcia C.A."/>
            <person name="Zack K.M."/>
            <person name="Garlena R.A."/>
            <person name="Russell D.A."/>
            <person name="Jacobs-Sera D."/>
            <person name="Hatfull G.F."/>
        </authorList>
    </citation>
    <scope>NUCLEOTIDE SEQUENCE</scope>
</reference>
<accession>A0A8A5LUI0</accession>